<dbReference type="SFLD" id="SFLDG01386">
    <property type="entry name" value="main_SPASM_domain-containing"/>
    <property type="match status" value="1"/>
</dbReference>
<accession>A0A949U2E3</accession>
<dbReference type="InterPro" id="IPR024023">
    <property type="entry name" value="rSAM_paired_HxsB"/>
</dbReference>
<dbReference type="CDD" id="cd01335">
    <property type="entry name" value="Radical_SAM"/>
    <property type="match status" value="1"/>
</dbReference>
<evidence type="ECO:0000259" key="1">
    <source>
        <dbReference type="PROSITE" id="PS51918"/>
    </source>
</evidence>
<dbReference type="SFLD" id="SFLDG01384">
    <property type="entry name" value="thioether_bond_formation_requi"/>
    <property type="match status" value="1"/>
</dbReference>
<evidence type="ECO:0000313" key="3">
    <source>
        <dbReference type="Proteomes" id="UP000694308"/>
    </source>
</evidence>
<proteinExistence type="predicted"/>
<evidence type="ECO:0000313" key="2">
    <source>
        <dbReference type="EMBL" id="MBV7276160.1"/>
    </source>
</evidence>
<dbReference type="GO" id="GO:0051536">
    <property type="term" value="F:iron-sulfur cluster binding"/>
    <property type="evidence" value="ECO:0007669"/>
    <property type="project" value="InterPro"/>
</dbReference>
<reference evidence="2" key="1">
    <citation type="submission" date="2020-12" db="EMBL/GenBank/DDBJ databases">
        <title>Clostridium thailandense sp. nov., a novel acetogenic bacterium isolated from peat land soil in Thailand.</title>
        <authorList>
            <person name="Chaikitkaew S."/>
            <person name="Birkeland N.K."/>
        </authorList>
    </citation>
    <scope>NUCLEOTIDE SEQUENCE</scope>
    <source>
        <strain evidence="2">PL3</strain>
    </source>
</reference>
<feature type="domain" description="Radical SAM core" evidence="1">
    <location>
        <begin position="81"/>
        <end position="314"/>
    </location>
</feature>
<name>A0A949U2E3_9CLOT</name>
<dbReference type="RefSeq" id="WP_218323204.1">
    <property type="nucleotide sequence ID" value="NZ_JAEEGC010000159.1"/>
</dbReference>
<dbReference type="SFLD" id="SFLDS00029">
    <property type="entry name" value="Radical_SAM"/>
    <property type="match status" value="1"/>
</dbReference>
<dbReference type="Pfam" id="PF04055">
    <property type="entry name" value="Radical_SAM"/>
    <property type="match status" value="1"/>
</dbReference>
<protein>
    <submittedName>
        <fullName evidence="2">His-Xaa-Ser system radical SAM maturase HxsB</fullName>
    </submittedName>
</protein>
<dbReference type="AlphaFoldDB" id="A0A949U2E3"/>
<dbReference type="InterPro" id="IPR007197">
    <property type="entry name" value="rSAM"/>
</dbReference>
<keyword evidence="3" id="KW-1185">Reference proteome</keyword>
<gene>
    <name evidence="2" type="primary">hxsB</name>
    <name evidence="2" type="ORF">I6U48_25065</name>
</gene>
<organism evidence="2 3">
    <name type="scientific">Clostridium thailandense</name>
    <dbReference type="NCBI Taxonomy" id="2794346"/>
    <lineage>
        <taxon>Bacteria</taxon>
        <taxon>Bacillati</taxon>
        <taxon>Bacillota</taxon>
        <taxon>Clostridia</taxon>
        <taxon>Eubacteriales</taxon>
        <taxon>Clostridiaceae</taxon>
        <taxon>Clostridium</taxon>
    </lineage>
</organism>
<dbReference type="PANTHER" id="PTHR43273:SF3">
    <property type="entry name" value="ANAEROBIC SULFATASE-MATURATING ENZYME HOMOLOG ASLB-RELATED"/>
    <property type="match status" value="1"/>
</dbReference>
<dbReference type="NCBIfam" id="TIGR03978">
    <property type="entry name" value="rSAM_paired_1"/>
    <property type="match status" value="1"/>
</dbReference>
<dbReference type="PROSITE" id="PS51918">
    <property type="entry name" value="RADICAL_SAM"/>
    <property type="match status" value="1"/>
</dbReference>
<dbReference type="Proteomes" id="UP000694308">
    <property type="component" value="Unassembled WGS sequence"/>
</dbReference>
<dbReference type="PANTHER" id="PTHR43273">
    <property type="entry name" value="ANAEROBIC SULFATASE-MATURATING ENZYME HOMOLOG ASLB-RELATED"/>
    <property type="match status" value="1"/>
</dbReference>
<dbReference type="SFLD" id="SFLDG01067">
    <property type="entry name" value="SPASM/twitch_domain_containing"/>
    <property type="match status" value="1"/>
</dbReference>
<dbReference type="EMBL" id="JAEEGC010000159">
    <property type="protein sequence ID" value="MBV7276160.1"/>
    <property type="molecule type" value="Genomic_DNA"/>
</dbReference>
<sequence>MNSNLNYFNFKKFKDKYLLTNDLGNFIFLSEDEFPKVYMENYEEGDELYKKLAKEYFIVDGNKDSFVDNASELLKRHKTCLFDGTQLHIFVLTTNCNQSCVYCQATASLGNNLNKMMNKETAKRAVDIAMQSSSQSLSFEFQGGEPLLNFETIRYILEYSLEKNKKINKEIGFNLVSNLILMNDDMIEFFIDNNVNIATSIDGDEYVHDKNRPYGTTSSFKIVKEKIDKINKLYKERGKDLKVQAIQTTTRFSLNRWKEIIDTYVQLGMDTLFIRPLTPLGNSKDRWNEIGYTPEEFLDFYKKCCNYIKELNSKGEAIKEGHYTIFLSKILKTEYINYMELRSPCGGTIGQMAYNYDGNIFTCDEGRMLAERGDDSFKLGNVYKDDFSLLVNSRTCNALCIASCLEALPGCCDCVYSPYCGVCPVYNYDKTGSLFDQMPGNYKCRIYKGMLDIIFEDLL</sequence>
<dbReference type="GO" id="GO:0016491">
    <property type="term" value="F:oxidoreductase activity"/>
    <property type="evidence" value="ECO:0007669"/>
    <property type="project" value="InterPro"/>
</dbReference>
<dbReference type="InterPro" id="IPR023867">
    <property type="entry name" value="Sulphatase_maturase_rSAM"/>
</dbReference>
<comment type="caution">
    <text evidence="2">The sequence shown here is derived from an EMBL/GenBank/DDBJ whole genome shotgun (WGS) entry which is preliminary data.</text>
</comment>